<comment type="caution">
    <text evidence="10">The sequence shown here is derived from an EMBL/GenBank/DDBJ whole genome shotgun (WGS) entry which is preliminary data.</text>
</comment>
<keyword evidence="6" id="KW-0391">Immunity</keyword>
<evidence type="ECO:0000259" key="9">
    <source>
        <dbReference type="PROSITE" id="PS51981"/>
    </source>
</evidence>
<dbReference type="PANTHER" id="PTHR22605">
    <property type="entry name" value="RZ-TYPE DOMAIN-CONTAINING PROTEIN"/>
    <property type="match status" value="1"/>
</dbReference>
<reference evidence="10" key="1">
    <citation type="submission" date="2019-08" db="EMBL/GenBank/DDBJ databases">
        <title>The improved chromosome-level genome for the pearl oyster Pinctada fucata martensii using PacBio sequencing and Hi-C.</title>
        <authorList>
            <person name="Zheng Z."/>
        </authorList>
    </citation>
    <scope>NUCLEOTIDE SEQUENCE</scope>
    <source>
        <strain evidence="10">ZZ-2019</strain>
        <tissue evidence="10">Adductor muscle</tissue>
    </source>
</reference>
<feature type="domain" description="RZ-type" evidence="9">
    <location>
        <begin position="3654"/>
        <end position="3734"/>
    </location>
</feature>
<dbReference type="SMART" id="SM00382">
    <property type="entry name" value="AAA"/>
    <property type="match status" value="2"/>
</dbReference>
<accession>A0AA88Y7C2</accession>
<dbReference type="Pfam" id="PF20173">
    <property type="entry name" value="ZnF_RZ-type"/>
    <property type="match status" value="1"/>
</dbReference>
<protein>
    <submittedName>
        <fullName evidence="10">Uncharacterized protein</fullName>
    </submittedName>
</protein>
<evidence type="ECO:0000256" key="3">
    <source>
        <dbReference type="ARBA" id="ARBA00022723"/>
    </source>
</evidence>
<dbReference type="InterPro" id="IPR011704">
    <property type="entry name" value="ATPase_dyneun-rel_AAA"/>
</dbReference>
<evidence type="ECO:0000256" key="7">
    <source>
        <dbReference type="PROSITE-ProRule" id="PRU00175"/>
    </source>
</evidence>
<evidence type="ECO:0000313" key="11">
    <source>
        <dbReference type="Proteomes" id="UP001186944"/>
    </source>
</evidence>
<sequence length="4421" mass="507211">MNLKKKLISDQGDKSELLSDECNFQLTQAASLVKGTLESLMDGSIMIEDLNIVLANEKGFISTTQIMSEKEKIEFKEDFVRKTIQLRDKELAKFREVKSLVDGLIDACQHIHVDTSDLEKSIRKLEKMDEMRVCDLCTPGALDKIQNLNDYEPTITYFRIGEEILSELPLFLRCFKGMVFMGIWGKTGERAVRNRDEPLSVEEMMEGVWQPAHEEWTNLGEKIRTGNITFREFYKHFKDYENSIIKRELRPFIVGDQNIVRWIDERLEQVDYQRVLEKCVDGARIILDVVETYDLQGDFSQIVLIEQMVWLSYDIIVAYNKSFMSAAAQKQHIGITHQTSFKLTGKLYWSMTSRAYAIALCPASSVHLSVRPLNISCRRRGNEMCDMNRSMIETCNLLRGMEIKQFNCLKEFISARPLVIWLRESMESLKELKVFVDLASISAGEGAMEVDKVKCLHAATTGYAPLIFNLGQECDCDRFLEKCKEVWRELASDPGLPKKLYDTHRELEWLKTVKKSHGSVEVTSMYQAEAINTVGIYRVGNITPGKQTTELTLNEVLELHVQEDEEGSRLRRKYDYKELHELQSKLMLVAGKAEQGKDDVDKFTLVLDSVVRLCNVYIKLVSAGCVLFTDWTARFLCDPDRKVCTFLRFAVDEGTQLKGRRSDTEDLGTIIPSLAKFMETCLEEWLKYIDEKREQYPLLNFFTIDQMVILQRELVKVGQDSEPSKLVYHLLCAVKRDCTKSDLITAMRQAKEDVEGKTMEVDVDDENVNEGNVEMDDEDGLTSDEVSKEAIFMEEMVKAGYSEGLAKKALQCTDADEIDQGIAWCMEHEDEVDMEVQSEVMDAGDMGGTSVYNEEVFEGWSTTGKSISSVTQDLLDSLKQDKREVQDENLVRDLQLLWNTFLSSISSSVDDYLSVEHLGLILQRLSQLESFQIERTFLPCFDVGVPNLLMCPQEEVLNTVISIYGHDNDQPLPQADEVLLCTPHTSLDELDIFMRRAIFNGGGRVHCLVNGDALDYEVSDKGERRLEKHMQNAKDQGIEYKLVVICCTEQEYRSRIVAALDKYRKPALPLMASEDIRNYILQKLAVENIVGSAKPAASVDFQKYLKSSVRVVKSWRAGVGKTLYKQRMAEKIETLMMSSRRQTGGVITIPLHEREINVNEIMRILLEQTLRAGSHEPRLFHIDIYHEVQVGVDAFLFQLLILGCLTDSSGYVWRKLPCDLYLIETMPLLARDNMTNGRIKCMHKCFDILPDVICRSPQESLDILNGRKPADYQESDLLFDEKEFRGAVFQRPYQYLLRLDRRQNLSDVAPDRPEGDKVSCLQILLRHCGIRDPSWSELKHFVRFLNSQLSNFETSAYCSLAAAEDLPGFAQFVLRFLIQMSRDFATRSLQISEESTFQTMQRMETDDDDENVDETLQGYQMRRTWESSPHPYLFFNPDGHSLTFLGFNINRQSGDLVDTQTGQVLERAIMQNTLQQALHRNRVNLSENFDGLPRGEKIGKLCSVMGTEFPHDPDETYELTTDNVKKILAIYMRFRCDIPVIIMGETGCGKTRLIKFMCSLQSPPGVEVQNMVLMKVHGGTTSADILRKVEEAERKAQENMEQYGRNMFTVLFFDEANTTEAIGIIKEIMCDHSMAGKPIRLCNNLKIVAACNPYRKHSEELIKRLEQAGLGYHVDADKTTDRLGLYFDKLELYDKDELNWRVPMRRLVYRVQPLPQSMLPLVWDFGQLDTRVEEMYIKQMVLRYIRNGRLPPGIETVVSKILTVSQDFMRKQEDECSFVSLRDVERVLEVMGWFYQQSDGPYRTILFDLMNQVDDSESEEEFDDEDEAFIDDDSQNLDVVTRSLILALGVCYHACLKNRQEYRMEVSQHFSPPCSLPGGEQQMLDEITDCQDIFLDNVQLEQKNIAPNQALKENLFMMVVCIELRIPLFLVGKPGSSKSLAKTIVTDAMQGNAAHKELFKYYKQVQMVSFQCSPLSVPEGIVGTFRQCAMYQKDKDLDRFVSVVVLDEVGLAEDSPRMPLKTLHPLLEDGCQGDETPEPYKKVAFIGISNWALDPAKMNRGILVQREVPDREDLKETAMGICSTERKIQKMIRPLIEPMADSYLELFNKVKSKREFFGLRDFYRWSMDLPAKYKKKPTWLMLKHSIMRNFGGFKDLDPVEVFQQKMTAVNKVEQPTVEDPDCSAAGLIQACLSGDSKESETRYLLLLTENYGALTVLQQKILTINNAITIFGSSFPSDQEYTQVCRNINRIKVCMETGSTVVLLNLENLYESLYDALNQYYVYFGGERYVDLGLGTHRVKCRVHKEFRLIVVAEKDIVYNKFPIPLINRLEKHFLTISNMLTPFQLGLADRLTEWAEDFAKAHVQTYQVHTRGKRQKYTVGDVFMGYHADTCASIILHVSSKFIHGKYEQHEEEIFDSAKRMLLWCATPDSLLRLQSTKLSSSNKELNEIYYKEQKHDSLLAYLKLKLRSENSSSLFAQVTTHSKLLSTSDKGELSYFLSVSDITLLTLQSFDTEQQFCRQIRNHLEHHREGESILIVQCDCGDQNSGLVACARYCIQDEINQQGEQLLGRIHVVFVIQLPRIAGGCFNGFQCGLWHSVHIDELRPPDSQMPTLEDMRRETVGALLDAAPYNISHSQEGENIDVEMSEETQDTEMTEEKLPVGVDDVVLIDEHPRAGQVPIVRKFNIGRLIFTCIHAALAKVKDTDRESARNTDRVKILLNLLHQKTTSGDKTFLSGLTSHLASLMKEKEEKLSAHSSTHWLEALATKADDISRAGTFRKTLDQCLADKVTPLLAGIIAYLDTNKNLDILASSDVESWKRKLWLQVINTTAATQIQYSMLMSPNQLQELQEFMVRGTKHDGHTFSALMPFSWLIFGLIEGILKTSREMDGFGDGLSKVKRASEIIRELPLGMLLTGTQGNIQEMVMAYISDFVYMVYPVTSTQEHQLVCENLHHGTRAVLGQEIDGVISLYVGIHVAYHTASPRLTNYSYIQSVWPDCSTAIIETQQKNPHYFLISEDEFTLDVMGLDLMLKNLVPSKEGLNTVQGRSSWVRLVHKYRPVVERILGYFTEKAQDDESNIGPKCLQGVENIRKQWTRVIVMKLFIEHVCTTDEHSLTVKRCMPFWIMLKEDVDLKNLKSVETVEKFLKLCNKDAVSQFFGKQENCRACESVIEERPVTLPCGHVVCLKCFNDTKIILKTYECPVCSEKFPEDFETSDEDKDRAKLDQYNDYRKRCNSFFMEVVSQLCFAHGTPPSVDVIKKLLNYITRQPRKGEGRRVTKELSVFDDGLDPNPVFRSFLLQLMIRTSTEDVTEHLESYFEEAQDMIKEGDDNDSHLVDLSLLVIQCLEDSYHNEAAKMEKPGSAEIKMATNLLTHNTNRLMVEELSVNKLYCLAEIRYGLTIAAKYLHENLVITKKTQKKKLDPHVRRLLDAAGKLCEECGSKWPKVFFVKYICRYYGTEVYQEIHKMKEASITRWVTIPELHQNKVVECYDRYIVCGDTYKTIREKFTHAALNSDAGKLQKALQASNRQQNGQTQIVTILALYREVTLSNLYPEQQRRFPKQAMDVIKQCLTEHDLFKSQTQFVGVLCDNILWRHVPYLNIAEGMDLRVQNTICLIIHVLVTLIYLPGETTLIEPLRRIATQPQRMKNAMLPTMPQDDVAEIKEALLAARGQNGGDNNPMFYRCPNGHPYVIGDCGRPYYEGKCKECGAQIGGRHHEAFPGNVKVEQWLDQTQTGHILGRADHRKTQAIPERKMTSAHCAVLRLLTHVAMFLGANENPQAILEMIKPDIDPPSVYNFLWSHIEVDITTLRNLLGKSTDDVILLLHHICQQILENHGHGERKNEEMCGLMNKEERGKWEDKFCKKFLAKPLQEFEKKLKDLNKAVLDDQRLGSDPLLCLLFETDSPAETIPNTCLHGNPAVWRYRAKISMEHLSNAFKTQMSFKQPVLRIFLEEEHHLRAIRMVPSIIKLQKFLVQRYQRKLAKAEATTLTIAEMVEQLDSGEGQVDDVEMLIHDFTEAWDSVRENLLKFTLPTSLGIATVPKEYCRRPIDYSSSVSQLLPSQKEAGLCSYGLLYFLLKKQNSFLEKYCKLKKIIEKNVHRVQLSELTAAHLISYHPEHDILPMVLANCNYSFEVGQGTKIEYNFRDFERQLTDRFLFSKSFVDIPVQQFEMMTYRSESTNAVVFERLREKIGQEPLSAAVRHQICEEFRSYTDLCDCLDRLDITISFLKSVGCGEDVKIEYFMTQTLKMENPIPSQKARQSSLCRHVQSLWLTLAMQKTKNQASYKHDTFEGVGDELREDLTEEQREVVRGFCEELQLEKLEVLLETLWECIMLRISVPQNPDDEDYIDTTKFSLRDVMIGYMDNPGYSTELDFPDWLKELTWSNRMPESDSPNTILASQAVDSWLFLYSLYGQKSQERRY</sequence>
<dbReference type="Gene3D" id="3.40.50.300">
    <property type="entry name" value="P-loop containing nucleotide triphosphate hydrolases"/>
    <property type="match status" value="2"/>
</dbReference>
<proteinExistence type="predicted"/>
<evidence type="ECO:0000256" key="5">
    <source>
        <dbReference type="ARBA" id="ARBA00022833"/>
    </source>
</evidence>
<comment type="subcellular location">
    <subcellularLocation>
        <location evidence="1">Cytoplasm</location>
    </subcellularLocation>
</comment>
<dbReference type="GO" id="GO:0005524">
    <property type="term" value="F:ATP binding"/>
    <property type="evidence" value="ECO:0007669"/>
    <property type="project" value="InterPro"/>
</dbReference>
<dbReference type="CDD" id="cd00009">
    <property type="entry name" value="AAA"/>
    <property type="match status" value="1"/>
</dbReference>
<dbReference type="GO" id="GO:0016887">
    <property type="term" value="F:ATP hydrolysis activity"/>
    <property type="evidence" value="ECO:0007669"/>
    <property type="project" value="InterPro"/>
</dbReference>
<dbReference type="InterPro" id="IPR046439">
    <property type="entry name" value="ZF_RZ_dom"/>
</dbReference>
<dbReference type="PROSITE" id="PS51981">
    <property type="entry name" value="ZF_RZ"/>
    <property type="match status" value="1"/>
</dbReference>
<evidence type="ECO:0000256" key="6">
    <source>
        <dbReference type="ARBA" id="ARBA00022859"/>
    </source>
</evidence>
<evidence type="ECO:0000256" key="1">
    <source>
        <dbReference type="ARBA" id="ARBA00004496"/>
    </source>
</evidence>
<dbReference type="GO" id="GO:0005737">
    <property type="term" value="C:cytoplasm"/>
    <property type="evidence" value="ECO:0007669"/>
    <property type="project" value="UniProtKB-SubCell"/>
</dbReference>
<gene>
    <name evidence="10" type="ORF">FSP39_003301</name>
</gene>
<dbReference type="InterPro" id="IPR003593">
    <property type="entry name" value="AAA+_ATPase"/>
</dbReference>
<dbReference type="Pfam" id="PF07728">
    <property type="entry name" value="AAA_5"/>
    <property type="match status" value="1"/>
</dbReference>
<dbReference type="InterPro" id="IPR027417">
    <property type="entry name" value="P-loop_NTPase"/>
</dbReference>
<dbReference type="Proteomes" id="UP001186944">
    <property type="component" value="Unassembled WGS sequence"/>
</dbReference>
<dbReference type="EMBL" id="VSWD01000007">
    <property type="protein sequence ID" value="KAK3096790.1"/>
    <property type="molecule type" value="Genomic_DNA"/>
</dbReference>
<dbReference type="GO" id="GO:0008270">
    <property type="term" value="F:zinc ion binding"/>
    <property type="evidence" value="ECO:0007669"/>
    <property type="project" value="UniProtKB-KW"/>
</dbReference>
<keyword evidence="3" id="KW-0479">Metal-binding</keyword>
<organism evidence="10 11">
    <name type="scientific">Pinctada imbricata</name>
    <name type="common">Atlantic pearl-oyster</name>
    <name type="synonym">Pinctada martensii</name>
    <dbReference type="NCBI Taxonomy" id="66713"/>
    <lineage>
        <taxon>Eukaryota</taxon>
        <taxon>Metazoa</taxon>
        <taxon>Spiralia</taxon>
        <taxon>Lophotrochozoa</taxon>
        <taxon>Mollusca</taxon>
        <taxon>Bivalvia</taxon>
        <taxon>Autobranchia</taxon>
        <taxon>Pteriomorphia</taxon>
        <taxon>Pterioida</taxon>
        <taxon>Pterioidea</taxon>
        <taxon>Pteriidae</taxon>
        <taxon>Pinctada</taxon>
    </lineage>
</organism>
<dbReference type="GO" id="GO:0002376">
    <property type="term" value="P:immune system process"/>
    <property type="evidence" value="ECO:0007669"/>
    <property type="project" value="UniProtKB-KW"/>
</dbReference>
<evidence type="ECO:0000256" key="4">
    <source>
        <dbReference type="ARBA" id="ARBA00022771"/>
    </source>
</evidence>
<dbReference type="InterPro" id="IPR013083">
    <property type="entry name" value="Znf_RING/FYVE/PHD"/>
</dbReference>
<evidence type="ECO:0000259" key="8">
    <source>
        <dbReference type="PROSITE" id="PS50089"/>
    </source>
</evidence>
<evidence type="ECO:0000256" key="2">
    <source>
        <dbReference type="ARBA" id="ARBA00022490"/>
    </source>
</evidence>
<dbReference type="InterPro" id="IPR031248">
    <property type="entry name" value="RNF213"/>
</dbReference>
<keyword evidence="2" id="KW-0963">Cytoplasm</keyword>
<dbReference type="PROSITE" id="PS50089">
    <property type="entry name" value="ZF_RING_2"/>
    <property type="match status" value="1"/>
</dbReference>
<dbReference type="SMART" id="SM00184">
    <property type="entry name" value="RING"/>
    <property type="match status" value="1"/>
</dbReference>
<dbReference type="InterPro" id="IPR001841">
    <property type="entry name" value="Znf_RING"/>
</dbReference>
<keyword evidence="5" id="KW-0862">Zinc</keyword>
<dbReference type="Gene3D" id="3.30.40.10">
    <property type="entry name" value="Zinc/RING finger domain, C3HC4 (zinc finger)"/>
    <property type="match status" value="1"/>
</dbReference>
<dbReference type="GO" id="GO:0004842">
    <property type="term" value="F:ubiquitin-protein transferase activity"/>
    <property type="evidence" value="ECO:0007669"/>
    <property type="project" value="InterPro"/>
</dbReference>
<dbReference type="FunFam" id="3.40.50.300:FF:000491">
    <property type="entry name" value="E3 ubiquitin-protein ligase RNF213"/>
    <property type="match status" value="1"/>
</dbReference>
<dbReference type="SUPFAM" id="SSF57850">
    <property type="entry name" value="RING/U-box"/>
    <property type="match status" value="1"/>
</dbReference>
<keyword evidence="11" id="KW-1185">Reference proteome</keyword>
<name>A0AA88Y7C2_PINIB</name>
<dbReference type="SUPFAM" id="SSF52540">
    <property type="entry name" value="P-loop containing nucleoside triphosphate hydrolases"/>
    <property type="match status" value="2"/>
</dbReference>
<keyword evidence="4 7" id="KW-0863">Zinc-finger</keyword>
<feature type="domain" description="RING-type" evidence="8">
    <location>
        <begin position="3164"/>
        <end position="3205"/>
    </location>
</feature>
<evidence type="ECO:0000313" key="10">
    <source>
        <dbReference type="EMBL" id="KAK3096790.1"/>
    </source>
</evidence>
<dbReference type="PANTHER" id="PTHR22605:SF16">
    <property type="entry name" value="E3 UBIQUITIN-PROTEIN LIGASE RNF213"/>
    <property type="match status" value="1"/>
</dbReference>